<reference evidence="2" key="1">
    <citation type="submission" date="2015-08" db="EMBL/GenBank/DDBJ databases">
        <title>Candidatus Bacteriodes Periocalifornicus.</title>
        <authorList>
            <person name="McLean J.S."/>
            <person name="Kelley S."/>
        </authorList>
    </citation>
    <scope>NUCLEOTIDE SEQUENCE [LARGE SCALE GENOMIC DNA]</scope>
    <source>
        <strain evidence="2">12B</strain>
    </source>
</reference>
<keyword evidence="3" id="KW-1185">Reference proteome</keyword>
<evidence type="ECO:0000313" key="3">
    <source>
        <dbReference type="Proteomes" id="UP000054172"/>
    </source>
</evidence>
<dbReference type="InterPro" id="IPR025665">
    <property type="entry name" value="Beta-barrel_OMP_2"/>
</dbReference>
<dbReference type="EMBL" id="LIIK01000025">
    <property type="protein sequence ID" value="KQM08682.1"/>
    <property type="molecule type" value="Genomic_DNA"/>
</dbReference>
<dbReference type="Pfam" id="PF13568">
    <property type="entry name" value="OMP_b-brl_2"/>
    <property type="match status" value="1"/>
</dbReference>
<dbReference type="STRING" id="1702214.AL399_05840"/>
<proteinExistence type="predicted"/>
<dbReference type="Proteomes" id="UP000054172">
    <property type="component" value="Unassembled WGS sequence"/>
</dbReference>
<gene>
    <name evidence="2" type="ORF">AL399_05840</name>
</gene>
<dbReference type="AlphaFoldDB" id="A0A0Q4B7Y0"/>
<organism evidence="2 3">
    <name type="scientific">Candidatus [Bacteroides] periocalifornicus</name>
    <dbReference type="NCBI Taxonomy" id="1702214"/>
    <lineage>
        <taxon>Bacteria</taxon>
        <taxon>Pseudomonadati</taxon>
        <taxon>Bacteroidota</taxon>
    </lineage>
</organism>
<sequence length="249" mass="28928">MVAYRWFRFIPFLLLLIPLRLSAQVSGQIQLFRPRNEDRPIRFGIGVGLNVMDFQIRNTGLRTPNARGDTLRLWATTDRVHPGFNVNALVRFRLTDQMHIRVLPGICFGQREIEFYHVDDKGVKEFANRTKIESNYIEMPILFCYSARRFSNARPYAVAGINPRADMAAFKRLKIESGQFLRLRKIDLAYEIGFGFEFYFPYFKMAPEVKWSSGFANVLVNDFAEGYEAHHAALKRVMPQAVVFSLIFE</sequence>
<comment type="caution">
    <text evidence="2">The sequence shown here is derived from an EMBL/GenBank/DDBJ whole genome shotgun (WGS) entry which is preliminary data.</text>
</comment>
<evidence type="ECO:0000259" key="1">
    <source>
        <dbReference type="Pfam" id="PF13568"/>
    </source>
</evidence>
<accession>A0A0Q4B7Y0</accession>
<evidence type="ECO:0000313" key="2">
    <source>
        <dbReference type="EMBL" id="KQM08682.1"/>
    </source>
</evidence>
<protein>
    <recommendedName>
        <fullName evidence="1">Outer membrane protein beta-barrel domain-containing protein</fullName>
    </recommendedName>
</protein>
<feature type="domain" description="Outer membrane protein beta-barrel" evidence="1">
    <location>
        <begin position="33"/>
        <end position="218"/>
    </location>
</feature>
<dbReference type="PATRIC" id="fig|1702214.3.peg.408"/>
<name>A0A0Q4B7Y0_9BACT</name>